<dbReference type="Pfam" id="PF00096">
    <property type="entry name" value="zf-C2H2"/>
    <property type="match status" value="1"/>
</dbReference>
<evidence type="ECO:0000256" key="2">
    <source>
        <dbReference type="SAM" id="MobiDB-lite"/>
    </source>
</evidence>
<dbReference type="SMART" id="SM00355">
    <property type="entry name" value="ZnF_C2H2"/>
    <property type="match status" value="2"/>
</dbReference>
<protein>
    <submittedName>
        <fullName evidence="6">C2H2-type domain-containing protein</fullName>
    </submittedName>
</protein>
<feature type="region of interest" description="Disordered" evidence="2">
    <location>
        <begin position="1"/>
        <end position="27"/>
    </location>
</feature>
<reference evidence="4 5" key="2">
    <citation type="submission" date="2018-11" db="EMBL/GenBank/DDBJ databases">
        <authorList>
            <consortium name="Pathogen Informatics"/>
        </authorList>
    </citation>
    <scope>NUCLEOTIDE SEQUENCE [LARGE SCALE GENOMIC DNA]</scope>
    <source>
        <strain evidence="4 5">NST_G2</strain>
    </source>
</reference>
<dbReference type="PROSITE" id="PS00028">
    <property type="entry name" value="ZINC_FINGER_C2H2_1"/>
    <property type="match status" value="2"/>
</dbReference>
<evidence type="ECO:0000313" key="5">
    <source>
        <dbReference type="Proteomes" id="UP000275846"/>
    </source>
</evidence>
<dbReference type="SUPFAM" id="SSF57667">
    <property type="entry name" value="beta-beta-alpha zinc fingers"/>
    <property type="match status" value="1"/>
</dbReference>
<evidence type="ECO:0000256" key="1">
    <source>
        <dbReference type="PROSITE-ProRule" id="PRU00042"/>
    </source>
</evidence>
<evidence type="ECO:0000259" key="3">
    <source>
        <dbReference type="PROSITE" id="PS50157"/>
    </source>
</evidence>
<evidence type="ECO:0000313" key="6">
    <source>
        <dbReference type="WBParaSite" id="SSLN_0002020601-mRNA-1"/>
    </source>
</evidence>
<dbReference type="AlphaFoldDB" id="A0A183TSM9"/>
<keyword evidence="1" id="KW-0862">Zinc</keyword>
<keyword evidence="1" id="KW-0479">Metal-binding</keyword>
<dbReference type="InterPro" id="IPR036236">
    <property type="entry name" value="Znf_C2H2_sf"/>
</dbReference>
<dbReference type="GO" id="GO:0008270">
    <property type="term" value="F:zinc ion binding"/>
    <property type="evidence" value="ECO:0007669"/>
    <property type="project" value="UniProtKB-KW"/>
</dbReference>
<keyword evidence="5" id="KW-1185">Reference proteome</keyword>
<evidence type="ECO:0000313" key="4">
    <source>
        <dbReference type="EMBL" id="VDM05863.1"/>
    </source>
</evidence>
<gene>
    <name evidence="4" type="ORF">SSLN_LOCUS19477</name>
</gene>
<sequence>MQCNNNPTISISTSNSASHPSDSPTLTLGINSITPTILETTFQYSSPITPTTATTTAATAVTTTVTRDGDFLLNCPQCDRTFKSRIGLVGHLRIHRTATGEPVPGSPTNSRARHLDCPHCSRTLTHRMGIFGHMRLHDNLR</sequence>
<reference evidence="6" key="1">
    <citation type="submission" date="2016-06" db="UniProtKB">
        <authorList>
            <consortium name="WormBaseParasite"/>
        </authorList>
    </citation>
    <scope>IDENTIFICATION</scope>
</reference>
<feature type="domain" description="C2H2-type" evidence="3">
    <location>
        <begin position="115"/>
        <end position="141"/>
    </location>
</feature>
<feature type="compositionally biased region" description="Low complexity" evidence="2">
    <location>
        <begin position="1"/>
        <end position="21"/>
    </location>
</feature>
<dbReference type="EMBL" id="UYSU01047644">
    <property type="protein sequence ID" value="VDM05863.1"/>
    <property type="molecule type" value="Genomic_DNA"/>
</dbReference>
<feature type="domain" description="C2H2-type" evidence="3">
    <location>
        <begin position="73"/>
        <end position="95"/>
    </location>
</feature>
<proteinExistence type="predicted"/>
<dbReference type="PROSITE" id="PS50157">
    <property type="entry name" value="ZINC_FINGER_C2H2_2"/>
    <property type="match status" value="2"/>
</dbReference>
<dbReference type="InterPro" id="IPR013087">
    <property type="entry name" value="Znf_C2H2_type"/>
</dbReference>
<dbReference type="Gene3D" id="3.30.160.60">
    <property type="entry name" value="Classic Zinc Finger"/>
    <property type="match status" value="1"/>
</dbReference>
<dbReference type="OrthoDB" id="410104at2759"/>
<organism evidence="6">
    <name type="scientific">Schistocephalus solidus</name>
    <name type="common">Tapeworm</name>
    <dbReference type="NCBI Taxonomy" id="70667"/>
    <lineage>
        <taxon>Eukaryota</taxon>
        <taxon>Metazoa</taxon>
        <taxon>Spiralia</taxon>
        <taxon>Lophotrochozoa</taxon>
        <taxon>Platyhelminthes</taxon>
        <taxon>Cestoda</taxon>
        <taxon>Eucestoda</taxon>
        <taxon>Diphyllobothriidea</taxon>
        <taxon>Diphyllobothriidae</taxon>
        <taxon>Schistocephalus</taxon>
    </lineage>
</organism>
<dbReference type="Proteomes" id="UP000275846">
    <property type="component" value="Unassembled WGS sequence"/>
</dbReference>
<accession>A0A183TSM9</accession>
<name>A0A183TSM9_SCHSO</name>
<dbReference type="WBParaSite" id="SSLN_0002020601-mRNA-1">
    <property type="protein sequence ID" value="SSLN_0002020601-mRNA-1"/>
    <property type="gene ID" value="SSLN_0002020601"/>
</dbReference>
<keyword evidence="1" id="KW-0863">Zinc-finger</keyword>